<evidence type="ECO:0000313" key="2">
    <source>
        <dbReference type="Proteomes" id="UP001349343"/>
    </source>
</evidence>
<accession>A0ABZ0Z4E1</accession>
<reference evidence="1 2" key="1">
    <citation type="submission" date="2023-11" db="EMBL/GenBank/DDBJ databases">
        <authorList>
            <person name="Cook R."/>
            <person name="Crisci M."/>
            <person name="Pye H."/>
            <person name="Adriaenssens E."/>
            <person name="Santini J."/>
        </authorList>
    </citation>
    <scope>NUCLEOTIDE SEQUENCE [LARGE SCALE GENOMIC DNA]</scope>
    <source>
        <strain evidence="1">Lak_Megaphage_RVC_JS4_GC31</strain>
    </source>
</reference>
<organism evidence="1 2">
    <name type="scientific">phage Lak_Megaphage_RVC_JS4_GC31</name>
    <dbReference type="NCBI Taxonomy" id="3109228"/>
    <lineage>
        <taxon>Viruses</taxon>
        <taxon>Duplodnaviria</taxon>
        <taxon>Heunggongvirae</taxon>
        <taxon>Uroviricota</taxon>
        <taxon>Caudoviricetes</taxon>
        <taxon>Caudoviricetes code 15 clade</taxon>
    </lineage>
</organism>
<evidence type="ECO:0000313" key="1">
    <source>
        <dbReference type="EMBL" id="WQJ52954.1"/>
    </source>
</evidence>
<proteinExistence type="predicted"/>
<name>A0ABZ0Z4E1_9CAUD</name>
<dbReference type="Proteomes" id="UP001349343">
    <property type="component" value="Segment"/>
</dbReference>
<keyword evidence="2" id="KW-1185">Reference proteome</keyword>
<protein>
    <submittedName>
        <fullName evidence="1">Uncharacterized protein</fullName>
    </submittedName>
</protein>
<dbReference type="EMBL" id="OR769222">
    <property type="protein sequence ID" value="WQJ52954.1"/>
    <property type="molecule type" value="Genomic_DNA"/>
</dbReference>
<sequence length="156" mass="18246">MNENNINTQNNQQPSLTDELTKLQDKWTTNIKELNDRMKNLPSIDQLMNEIYSKRQEAIDLYFGTNRVLAERTRDYKTKAAQIYMALKSGQANLRFTNEQSITLQIEARLVAEKETLDVMGNFVKFMEETVKTIDNIIFGINYKIKVHEMMNGLKF</sequence>